<evidence type="ECO:0000313" key="2">
    <source>
        <dbReference type="Proteomes" id="UP000597444"/>
    </source>
</evidence>
<dbReference type="Proteomes" id="UP000597444">
    <property type="component" value="Unassembled WGS sequence"/>
</dbReference>
<protein>
    <submittedName>
        <fullName evidence="1">Uncharacterized protein</fullName>
    </submittedName>
</protein>
<sequence length="57" mass="6301">MLSFLWSALSAVQPASGKVRRDESVIISLLNGEQADRRGKARMSVRMALTHQPFCAL</sequence>
<evidence type="ECO:0000313" key="1">
    <source>
        <dbReference type="EMBL" id="GHO94253.1"/>
    </source>
</evidence>
<dbReference type="EMBL" id="BNJK01000001">
    <property type="protein sequence ID" value="GHO94253.1"/>
    <property type="molecule type" value="Genomic_DNA"/>
</dbReference>
<accession>A0A8J3N3D5</accession>
<reference evidence="1" key="1">
    <citation type="submission" date="2020-10" db="EMBL/GenBank/DDBJ databases">
        <title>Taxonomic study of unclassified bacteria belonging to the class Ktedonobacteria.</title>
        <authorList>
            <person name="Yabe S."/>
            <person name="Wang C.M."/>
            <person name="Zheng Y."/>
            <person name="Sakai Y."/>
            <person name="Cavaletti L."/>
            <person name="Monciardini P."/>
            <person name="Donadio S."/>
        </authorList>
    </citation>
    <scope>NUCLEOTIDE SEQUENCE</scope>
    <source>
        <strain evidence="1">ID150040</strain>
    </source>
</reference>
<name>A0A8J3N3D5_9CHLR</name>
<gene>
    <name evidence="1" type="ORF">KSF_043010</name>
</gene>
<dbReference type="AlphaFoldDB" id="A0A8J3N3D5"/>
<comment type="caution">
    <text evidence="1">The sequence shown here is derived from an EMBL/GenBank/DDBJ whole genome shotgun (WGS) entry which is preliminary data.</text>
</comment>
<keyword evidence="2" id="KW-1185">Reference proteome</keyword>
<proteinExistence type="predicted"/>
<organism evidence="1 2">
    <name type="scientific">Reticulibacter mediterranei</name>
    <dbReference type="NCBI Taxonomy" id="2778369"/>
    <lineage>
        <taxon>Bacteria</taxon>
        <taxon>Bacillati</taxon>
        <taxon>Chloroflexota</taxon>
        <taxon>Ktedonobacteria</taxon>
        <taxon>Ktedonobacterales</taxon>
        <taxon>Reticulibacteraceae</taxon>
        <taxon>Reticulibacter</taxon>
    </lineage>
</organism>